<keyword evidence="2" id="KW-1185">Reference proteome</keyword>
<proteinExistence type="predicted"/>
<dbReference type="EnsemblPlants" id="AVESA.00010b.r2.3CG0502170.1">
    <property type="protein sequence ID" value="AVESA.00010b.r2.3CG0502170.1.CDS"/>
    <property type="gene ID" value="AVESA.00010b.r2.3CG0502170"/>
</dbReference>
<evidence type="ECO:0000313" key="1">
    <source>
        <dbReference type="EnsemblPlants" id="AVESA.00010b.r2.3CG0502170.1.CDS"/>
    </source>
</evidence>
<sequence length="448" mass="50322">MPRAPKARAPAKRKRRRRRPRSGAGEGPDCFSNLPDDVLLAITSRLPTRLAVSLCVLSRRYRHLPTIYPRLDSLAISDADSLIPLPATPPRLLRRLDIAPTKRARPSAFRRVIDSAADHGVSEIAVRLRRRVCLPKSIFSIRSLTVLSLNTCSVPRLSAVTCSRLRTLKLHRVFINQEIITATLSAATGLETLEMVFCTGLSGGCTVESSTVRTFLFKPALEQKDVRLRATGLRTITLYTRPRTQKVQLAPSPDVRKAYLHIAKFRDNLFFRMRPFLDAAARLACLTLRGFAMMLLAAEYEDTAKLPITFQDLRTLSVSLDFSGELEVVFLLNLLESCPNLQHLTVSAAENKKKDACPSIPNFKGMLANVSCITGSLAQINFLGFKSEQYQKELFVALLNRTNKLKKIGVQFPESEETVVRWALNQRKAPIERRSSLFNLCYLELEYP</sequence>
<name>A0ACD5VT42_AVESA</name>
<dbReference type="Proteomes" id="UP001732700">
    <property type="component" value="Chromosome 3C"/>
</dbReference>
<protein>
    <submittedName>
        <fullName evidence="1">Uncharacterized protein</fullName>
    </submittedName>
</protein>
<evidence type="ECO:0000313" key="2">
    <source>
        <dbReference type="Proteomes" id="UP001732700"/>
    </source>
</evidence>
<accession>A0ACD5VT42</accession>
<organism evidence="1 2">
    <name type="scientific">Avena sativa</name>
    <name type="common">Oat</name>
    <dbReference type="NCBI Taxonomy" id="4498"/>
    <lineage>
        <taxon>Eukaryota</taxon>
        <taxon>Viridiplantae</taxon>
        <taxon>Streptophyta</taxon>
        <taxon>Embryophyta</taxon>
        <taxon>Tracheophyta</taxon>
        <taxon>Spermatophyta</taxon>
        <taxon>Magnoliopsida</taxon>
        <taxon>Liliopsida</taxon>
        <taxon>Poales</taxon>
        <taxon>Poaceae</taxon>
        <taxon>BOP clade</taxon>
        <taxon>Pooideae</taxon>
        <taxon>Poodae</taxon>
        <taxon>Poeae</taxon>
        <taxon>Poeae Chloroplast Group 1 (Aveneae type)</taxon>
        <taxon>Aveninae</taxon>
        <taxon>Avena</taxon>
    </lineage>
</organism>
<reference evidence="1" key="1">
    <citation type="submission" date="2021-05" db="EMBL/GenBank/DDBJ databases">
        <authorList>
            <person name="Scholz U."/>
            <person name="Mascher M."/>
            <person name="Fiebig A."/>
        </authorList>
    </citation>
    <scope>NUCLEOTIDE SEQUENCE [LARGE SCALE GENOMIC DNA]</scope>
</reference>
<reference evidence="1" key="2">
    <citation type="submission" date="2025-09" db="UniProtKB">
        <authorList>
            <consortium name="EnsemblPlants"/>
        </authorList>
    </citation>
    <scope>IDENTIFICATION</scope>
</reference>